<keyword evidence="4 6" id="KW-0274">FAD</keyword>
<dbReference type="PANTHER" id="PTHR43884:SF12">
    <property type="entry name" value="ISOVALERYL-COA DEHYDROGENASE, MITOCHONDRIAL-RELATED"/>
    <property type="match status" value="1"/>
</dbReference>
<dbReference type="GO" id="GO:0050660">
    <property type="term" value="F:flavin adenine dinucleotide binding"/>
    <property type="evidence" value="ECO:0007669"/>
    <property type="project" value="InterPro"/>
</dbReference>
<evidence type="ECO:0000256" key="5">
    <source>
        <dbReference type="ARBA" id="ARBA00023002"/>
    </source>
</evidence>
<keyword evidence="5 6" id="KW-0560">Oxidoreductase</keyword>
<evidence type="ECO:0000256" key="3">
    <source>
        <dbReference type="ARBA" id="ARBA00022630"/>
    </source>
</evidence>
<dbReference type="Proteomes" id="UP000199155">
    <property type="component" value="Unassembled WGS sequence"/>
</dbReference>
<organism evidence="10 11">
    <name type="scientific">Streptomyces indicus</name>
    <dbReference type="NCBI Taxonomy" id="417292"/>
    <lineage>
        <taxon>Bacteria</taxon>
        <taxon>Bacillati</taxon>
        <taxon>Actinomycetota</taxon>
        <taxon>Actinomycetes</taxon>
        <taxon>Kitasatosporales</taxon>
        <taxon>Streptomycetaceae</taxon>
        <taxon>Streptomyces</taxon>
    </lineage>
</organism>
<keyword evidence="3 6" id="KW-0285">Flavoprotein</keyword>
<dbReference type="AlphaFoldDB" id="A0A1G9J059"/>
<dbReference type="SUPFAM" id="SSF47203">
    <property type="entry name" value="Acyl-CoA dehydrogenase C-terminal domain-like"/>
    <property type="match status" value="1"/>
</dbReference>
<dbReference type="FunFam" id="2.40.110.10:FF:000002">
    <property type="entry name" value="Acyl-CoA dehydrogenase fadE12"/>
    <property type="match status" value="1"/>
</dbReference>
<dbReference type="InterPro" id="IPR036250">
    <property type="entry name" value="AcylCo_DH-like_C"/>
</dbReference>
<dbReference type="RefSeq" id="WP_093617686.1">
    <property type="nucleotide sequence ID" value="NZ_FNFF01000026.1"/>
</dbReference>
<dbReference type="InterPro" id="IPR006091">
    <property type="entry name" value="Acyl-CoA_Oxase/DH_mid-dom"/>
</dbReference>
<gene>
    <name evidence="10" type="ORF">SAMN05421806_12629</name>
</gene>
<feature type="domain" description="Acyl-CoA dehydrogenase/oxidase N-terminal" evidence="9">
    <location>
        <begin position="14"/>
        <end position="127"/>
    </location>
</feature>
<dbReference type="InterPro" id="IPR009100">
    <property type="entry name" value="AcylCoA_DH/oxidase_NM_dom_sf"/>
</dbReference>
<feature type="domain" description="Acyl-CoA dehydrogenase/oxidase C-terminal" evidence="7">
    <location>
        <begin position="237"/>
        <end position="385"/>
    </location>
</feature>
<evidence type="ECO:0000313" key="10">
    <source>
        <dbReference type="EMBL" id="SDL30524.1"/>
    </source>
</evidence>
<dbReference type="InterPro" id="IPR046373">
    <property type="entry name" value="Acyl-CoA_Oxase/DH_mid-dom_sf"/>
</dbReference>
<dbReference type="Pfam" id="PF02771">
    <property type="entry name" value="Acyl-CoA_dh_N"/>
    <property type="match status" value="1"/>
</dbReference>
<sequence>MSRALSPQRSLYDDEHELLRDTVRSFADKYAGPHIERWRAEGKVDRTLFVEAARAGILGFNIPEEYGGGGVGDFRFNAVIGEEFSRHPASDALAGVGLSNDIVVPYFTDLTDAEQKARWLPGIAAGELIVAVAMTEPGTGSDLAGIATTAVLEGEEYVVNGSKVFISNGQNADLVVTAVRTGPDRHGGLSLLVLEADRPGFARGRNLEKVGLHAQDTSELFFQDLRVPAANLLGAEGSGFTSLMRNLPQERISIAANAMASIEAVLERTLDYVKERTAFGKPIGSFQNTRFELAEMVTTARVGRSHLDDLLARHARGELTAVDAAAAKFWATEQYVDIVGRCLQLHGAYGYMREYRIARDYLDSRITTIYGGTTEIMKEIVGRDLGL</sequence>
<evidence type="ECO:0000256" key="4">
    <source>
        <dbReference type="ARBA" id="ARBA00022827"/>
    </source>
</evidence>
<evidence type="ECO:0000259" key="7">
    <source>
        <dbReference type="Pfam" id="PF00441"/>
    </source>
</evidence>
<accession>A0A1G9J059</accession>
<keyword evidence="11" id="KW-1185">Reference proteome</keyword>
<dbReference type="FunFam" id="1.20.140.10:FF:000001">
    <property type="entry name" value="Acyl-CoA dehydrogenase"/>
    <property type="match status" value="1"/>
</dbReference>
<dbReference type="STRING" id="417292.SAMN05421806_12629"/>
<dbReference type="InterPro" id="IPR037069">
    <property type="entry name" value="AcylCoA_DH/ox_N_sf"/>
</dbReference>
<reference evidence="10 11" key="1">
    <citation type="submission" date="2016-10" db="EMBL/GenBank/DDBJ databases">
        <authorList>
            <person name="de Groot N.N."/>
        </authorList>
    </citation>
    <scope>NUCLEOTIDE SEQUENCE [LARGE SCALE GENOMIC DNA]</scope>
    <source>
        <strain evidence="10 11">CGMCC 4.5727</strain>
    </source>
</reference>
<dbReference type="EMBL" id="FNFF01000026">
    <property type="protein sequence ID" value="SDL30524.1"/>
    <property type="molecule type" value="Genomic_DNA"/>
</dbReference>
<dbReference type="OrthoDB" id="8876745at2"/>
<feature type="domain" description="Acyl-CoA oxidase/dehydrogenase middle" evidence="8">
    <location>
        <begin position="131"/>
        <end position="224"/>
    </location>
</feature>
<evidence type="ECO:0000256" key="6">
    <source>
        <dbReference type="RuleBase" id="RU362125"/>
    </source>
</evidence>
<evidence type="ECO:0000259" key="8">
    <source>
        <dbReference type="Pfam" id="PF02770"/>
    </source>
</evidence>
<dbReference type="Gene3D" id="1.10.540.10">
    <property type="entry name" value="Acyl-CoA dehydrogenase/oxidase, N-terminal domain"/>
    <property type="match status" value="1"/>
</dbReference>
<evidence type="ECO:0000259" key="9">
    <source>
        <dbReference type="Pfam" id="PF02771"/>
    </source>
</evidence>
<dbReference type="Gene3D" id="2.40.110.10">
    <property type="entry name" value="Butyryl-CoA Dehydrogenase, subunit A, domain 2"/>
    <property type="match status" value="1"/>
</dbReference>
<dbReference type="Gene3D" id="1.20.140.10">
    <property type="entry name" value="Butyryl-CoA Dehydrogenase, subunit A, domain 3"/>
    <property type="match status" value="1"/>
</dbReference>
<dbReference type="SUPFAM" id="SSF56645">
    <property type="entry name" value="Acyl-CoA dehydrogenase NM domain-like"/>
    <property type="match status" value="1"/>
</dbReference>
<comment type="similarity">
    <text evidence="2 6">Belongs to the acyl-CoA dehydrogenase family.</text>
</comment>
<dbReference type="GO" id="GO:0003995">
    <property type="term" value="F:acyl-CoA dehydrogenase activity"/>
    <property type="evidence" value="ECO:0007669"/>
    <property type="project" value="TreeGrafter"/>
</dbReference>
<evidence type="ECO:0000313" key="11">
    <source>
        <dbReference type="Proteomes" id="UP000199155"/>
    </source>
</evidence>
<dbReference type="InterPro" id="IPR013786">
    <property type="entry name" value="AcylCoA_DH/ox_N"/>
</dbReference>
<dbReference type="Pfam" id="PF00441">
    <property type="entry name" value="Acyl-CoA_dh_1"/>
    <property type="match status" value="1"/>
</dbReference>
<evidence type="ECO:0000256" key="1">
    <source>
        <dbReference type="ARBA" id="ARBA00001974"/>
    </source>
</evidence>
<evidence type="ECO:0000256" key="2">
    <source>
        <dbReference type="ARBA" id="ARBA00009347"/>
    </source>
</evidence>
<dbReference type="InterPro" id="IPR009075">
    <property type="entry name" value="AcylCo_DH/oxidase_C"/>
</dbReference>
<dbReference type="PANTHER" id="PTHR43884">
    <property type="entry name" value="ACYL-COA DEHYDROGENASE"/>
    <property type="match status" value="1"/>
</dbReference>
<protein>
    <submittedName>
        <fullName evidence="10">Long-chain-acyl-CoA dehydrogenase</fullName>
    </submittedName>
</protein>
<proteinExistence type="inferred from homology"/>
<dbReference type="Pfam" id="PF02770">
    <property type="entry name" value="Acyl-CoA_dh_M"/>
    <property type="match status" value="1"/>
</dbReference>
<comment type="cofactor">
    <cofactor evidence="1 6">
        <name>FAD</name>
        <dbReference type="ChEBI" id="CHEBI:57692"/>
    </cofactor>
</comment>
<name>A0A1G9J059_9ACTN</name>